<feature type="transmembrane region" description="Helical" evidence="2">
    <location>
        <begin position="122"/>
        <end position="142"/>
    </location>
</feature>
<evidence type="ECO:0000313" key="4">
    <source>
        <dbReference type="Proteomes" id="UP001174136"/>
    </source>
</evidence>
<protein>
    <submittedName>
        <fullName evidence="3">Uncharacterized protein</fullName>
    </submittedName>
</protein>
<evidence type="ECO:0000256" key="2">
    <source>
        <dbReference type="SAM" id="Phobius"/>
    </source>
</evidence>
<accession>A0AA47MH66</accession>
<proteinExistence type="predicted"/>
<keyword evidence="4" id="KW-1185">Reference proteome</keyword>
<sequence>MRHWCFVNIKESRCCGHWMDETIEAAAAAAPAEPTLARSLLPRPHLCSCMEAKAKSGAPTPKGAAVKVEKKEPAAPVVQKIFLQTENLPSNDEKVEAEAEATPEAEDAATSSTDSLDHLKPFLIGGAVVAMGAILLGVLLLARRN</sequence>
<keyword evidence="2" id="KW-0472">Membrane</keyword>
<keyword evidence="2" id="KW-0812">Transmembrane</keyword>
<name>A0AA47MH66_MERPO</name>
<comment type="caution">
    <text evidence="3">The sequence shown here is derived from an EMBL/GenBank/DDBJ whole genome shotgun (WGS) entry which is preliminary data.</text>
</comment>
<organism evidence="3 4">
    <name type="scientific">Merluccius polli</name>
    <name type="common">Benguela hake</name>
    <name type="synonym">Merluccius cadenati</name>
    <dbReference type="NCBI Taxonomy" id="89951"/>
    <lineage>
        <taxon>Eukaryota</taxon>
        <taxon>Metazoa</taxon>
        <taxon>Chordata</taxon>
        <taxon>Craniata</taxon>
        <taxon>Vertebrata</taxon>
        <taxon>Euteleostomi</taxon>
        <taxon>Actinopterygii</taxon>
        <taxon>Neopterygii</taxon>
        <taxon>Teleostei</taxon>
        <taxon>Neoteleostei</taxon>
        <taxon>Acanthomorphata</taxon>
        <taxon>Zeiogadaria</taxon>
        <taxon>Gadariae</taxon>
        <taxon>Gadiformes</taxon>
        <taxon>Gadoidei</taxon>
        <taxon>Merlucciidae</taxon>
        <taxon>Merluccius</taxon>
    </lineage>
</organism>
<gene>
    <name evidence="3" type="ORF">N1851_022855</name>
</gene>
<feature type="compositionally biased region" description="Acidic residues" evidence="1">
    <location>
        <begin position="98"/>
        <end position="107"/>
    </location>
</feature>
<dbReference type="Proteomes" id="UP001174136">
    <property type="component" value="Unassembled WGS sequence"/>
</dbReference>
<dbReference type="AlphaFoldDB" id="A0AA47MH66"/>
<feature type="region of interest" description="Disordered" evidence="1">
    <location>
        <begin position="88"/>
        <end position="113"/>
    </location>
</feature>
<keyword evidence="2" id="KW-1133">Transmembrane helix</keyword>
<evidence type="ECO:0000313" key="3">
    <source>
        <dbReference type="EMBL" id="KAK0140247.1"/>
    </source>
</evidence>
<evidence type="ECO:0000256" key="1">
    <source>
        <dbReference type="SAM" id="MobiDB-lite"/>
    </source>
</evidence>
<dbReference type="EMBL" id="JAOPHQ010004265">
    <property type="protein sequence ID" value="KAK0140247.1"/>
    <property type="molecule type" value="Genomic_DNA"/>
</dbReference>
<reference evidence="3" key="1">
    <citation type="journal article" date="2023" name="Front. Mar. Sci.">
        <title>A new Merluccius polli reference genome to investigate the effects of global change in West African waters.</title>
        <authorList>
            <person name="Mateo J.L."/>
            <person name="Blanco-Fernandez C."/>
            <person name="Garcia-Vazquez E."/>
            <person name="Machado-Schiaffino G."/>
        </authorList>
    </citation>
    <scope>NUCLEOTIDE SEQUENCE</scope>
    <source>
        <strain evidence="3">C29</strain>
        <tissue evidence="3">Fin</tissue>
    </source>
</reference>